<feature type="region of interest" description="Disordered" evidence="1">
    <location>
        <begin position="1"/>
        <end position="20"/>
    </location>
</feature>
<reference evidence="2 3" key="1">
    <citation type="submission" date="2023-07" db="EMBL/GenBank/DDBJ databases">
        <title>Sequencing the genomes of 1000 actinobacteria strains.</title>
        <authorList>
            <person name="Klenk H.-P."/>
        </authorList>
    </citation>
    <scope>NUCLEOTIDE SEQUENCE [LARGE SCALE GENOMIC DNA]</scope>
    <source>
        <strain evidence="2 3">DSM 20167</strain>
    </source>
</reference>
<accession>A0ABU2BCS9</accession>
<evidence type="ECO:0000313" key="3">
    <source>
        <dbReference type="Proteomes" id="UP001183817"/>
    </source>
</evidence>
<name>A0ABU2BCS9_9MICC</name>
<proteinExistence type="predicted"/>
<sequence length="164" mass="18573">MSYLSTQASDQRRAKREDQHRWATEIGTHCVDFFRAADKSEAILRKLNIMPGDFDIQFRDKDGQKIRLTRTQADATIKDELSQLGEITDYLSLIAPDELVGAIRSHHKKLLSAKIRMSSDPSQALKDLRFTRGEAVNAIRTKLGVAPSKLVAKKPRKILWFPVG</sequence>
<comment type="caution">
    <text evidence="2">The sequence shown here is derived from an EMBL/GenBank/DDBJ whole genome shotgun (WGS) entry which is preliminary data.</text>
</comment>
<evidence type="ECO:0000256" key="1">
    <source>
        <dbReference type="SAM" id="MobiDB-lite"/>
    </source>
</evidence>
<protein>
    <submittedName>
        <fullName evidence="2">Uncharacterized protein</fullName>
    </submittedName>
</protein>
<keyword evidence="3" id="KW-1185">Reference proteome</keyword>
<gene>
    <name evidence="2" type="ORF">J2S64_000091</name>
</gene>
<dbReference type="RefSeq" id="WP_310287173.1">
    <property type="nucleotide sequence ID" value="NZ_BAAAWO010000001.1"/>
</dbReference>
<feature type="compositionally biased region" description="Basic and acidic residues" evidence="1">
    <location>
        <begin position="10"/>
        <end position="20"/>
    </location>
</feature>
<dbReference type="Proteomes" id="UP001183817">
    <property type="component" value="Unassembled WGS sequence"/>
</dbReference>
<evidence type="ECO:0000313" key="2">
    <source>
        <dbReference type="EMBL" id="MDR7356400.1"/>
    </source>
</evidence>
<dbReference type="EMBL" id="JAVDYI010000001">
    <property type="protein sequence ID" value="MDR7356400.1"/>
    <property type="molecule type" value="Genomic_DNA"/>
</dbReference>
<organism evidence="2 3">
    <name type="scientific">Paeniglutamicibacter sulfureus</name>
    <dbReference type="NCBI Taxonomy" id="43666"/>
    <lineage>
        <taxon>Bacteria</taxon>
        <taxon>Bacillati</taxon>
        <taxon>Actinomycetota</taxon>
        <taxon>Actinomycetes</taxon>
        <taxon>Micrococcales</taxon>
        <taxon>Micrococcaceae</taxon>
        <taxon>Paeniglutamicibacter</taxon>
    </lineage>
</organism>